<dbReference type="GO" id="GO:0016758">
    <property type="term" value="F:hexosyltransferase activity"/>
    <property type="evidence" value="ECO:0007669"/>
    <property type="project" value="UniProtKB-ARBA"/>
</dbReference>
<dbReference type="PANTHER" id="PTHR22916">
    <property type="entry name" value="GLYCOSYLTRANSFERASE"/>
    <property type="match status" value="1"/>
</dbReference>
<reference evidence="2" key="1">
    <citation type="submission" date="2016-04" db="EMBL/GenBank/DDBJ databases">
        <authorList>
            <person name="Evans L.H."/>
            <person name="Alamgir A."/>
            <person name="Owens N."/>
            <person name="Weber N.D."/>
            <person name="Virtaneva K."/>
            <person name="Barbian K."/>
            <person name="Babar A."/>
            <person name="Rosenke K."/>
        </authorList>
    </citation>
    <scope>NUCLEOTIDE SEQUENCE</scope>
    <source>
        <strain evidence="2">92-2</strain>
    </source>
</reference>
<dbReference type="AlphaFoldDB" id="A0A212JL98"/>
<dbReference type="Pfam" id="PF00535">
    <property type="entry name" value="Glycos_transf_2"/>
    <property type="match status" value="1"/>
</dbReference>
<sequence length="335" mass="37952">MPDLQGEDVAGAPCPSHSSRPLVSFFAAGRNVQEYVEQAMRSMLDQTVDDFELLMLDDGSTDKTYDVMMGVQDPRVQVLRNMEGQGIARSLNRLMSQCRGRYWAHMDADDICAPQRLEKQLQIMQANPDIGICGCHFVAFLPSGEGGLIRLPLDSESIKANLLFKAPMAHPFVTFDGDLFSRLGIQYSEKMVCALDYELYLRIFLRHPQMAFANVDDVLGFYRRHNAQISTARSTEQAQYAFRAQMQVFQTLGVAPGNRLMRHHRHLYGGAPVETAEDMSGLVDWAVTLRMANATRKLFSPDLFNALLYGRLEAAMQRSPHLAQPHLWRLQKWDH</sequence>
<dbReference type="PANTHER" id="PTHR22916:SF3">
    <property type="entry name" value="UDP-GLCNAC:BETAGAL BETA-1,3-N-ACETYLGLUCOSAMINYLTRANSFERASE-LIKE PROTEIN 1"/>
    <property type="match status" value="1"/>
</dbReference>
<protein>
    <submittedName>
        <fullName evidence="2">Putative Glycosyl transferase family 2</fullName>
    </submittedName>
</protein>
<feature type="domain" description="Glycosyltransferase 2-like" evidence="1">
    <location>
        <begin position="31"/>
        <end position="152"/>
    </location>
</feature>
<evidence type="ECO:0000313" key="2">
    <source>
        <dbReference type="EMBL" id="SBW00178.1"/>
    </source>
</evidence>
<dbReference type="Gene3D" id="3.90.550.10">
    <property type="entry name" value="Spore Coat Polysaccharide Biosynthesis Protein SpsA, Chain A"/>
    <property type="match status" value="1"/>
</dbReference>
<dbReference type="SUPFAM" id="SSF53448">
    <property type="entry name" value="Nucleotide-diphospho-sugar transferases"/>
    <property type="match status" value="1"/>
</dbReference>
<keyword evidence="2" id="KW-0808">Transferase</keyword>
<dbReference type="RefSeq" id="WP_264467278.1">
    <property type="nucleotide sequence ID" value="NZ_UPYQ01000001.1"/>
</dbReference>
<dbReference type="EMBL" id="FLUP01000001">
    <property type="protein sequence ID" value="SBW00178.1"/>
    <property type="molecule type" value="Genomic_DNA"/>
</dbReference>
<gene>
    <name evidence="2" type="ORF">KM92DES2_11323</name>
</gene>
<evidence type="ECO:0000259" key="1">
    <source>
        <dbReference type="Pfam" id="PF00535"/>
    </source>
</evidence>
<dbReference type="InterPro" id="IPR029044">
    <property type="entry name" value="Nucleotide-diphossugar_trans"/>
</dbReference>
<proteinExistence type="predicted"/>
<dbReference type="InterPro" id="IPR001173">
    <property type="entry name" value="Glyco_trans_2-like"/>
</dbReference>
<dbReference type="CDD" id="cd00761">
    <property type="entry name" value="Glyco_tranf_GTA_type"/>
    <property type="match status" value="1"/>
</dbReference>
<name>A0A212JL98_9BACT</name>
<accession>A0A212JL98</accession>
<organism evidence="2">
    <name type="scientific">uncultured Desulfovibrio sp</name>
    <dbReference type="NCBI Taxonomy" id="167968"/>
    <lineage>
        <taxon>Bacteria</taxon>
        <taxon>Pseudomonadati</taxon>
        <taxon>Thermodesulfobacteriota</taxon>
        <taxon>Desulfovibrionia</taxon>
        <taxon>Desulfovibrionales</taxon>
        <taxon>Desulfovibrionaceae</taxon>
        <taxon>Desulfovibrio</taxon>
        <taxon>environmental samples</taxon>
    </lineage>
</organism>